<evidence type="ECO:0000313" key="2">
    <source>
        <dbReference type="Proteomes" id="UP000828941"/>
    </source>
</evidence>
<dbReference type="EMBL" id="CM039431">
    <property type="protein sequence ID" value="KAI4334749.1"/>
    <property type="molecule type" value="Genomic_DNA"/>
</dbReference>
<sequence length="374" mass="40800">MSRGTDGEKTDLEAIEKVRSRSEKVQKREKGVQGESRAACESENRSKSPYSRSSSIDSWPRLEVNVVALPMAARLAALIIFALITNGFALPDTVPAFVWSPHHDLASNKEAVNYQIISLKDLAKSVISQAGWSNLLCKSKKIQEPLDLALLFVGRELLSSDLSAKKHADQALLDLLKSSFSRSNFSMAFPYVSASDEEKFENSLVSGFAEACGDNSEIGNIAFLGSCSKKDVALHSVQDYLTKGSQRGQTDLIVFCNGESESLNNFGKTQSEGEILSELISSVEESGAKYTVLYVSDPFRSIHYPSYRELERYLAEGAAGNKSANTTCDEVCHIKSSLLEGLLVGIVLLIILISGLCCMMGIDTPTRFEAPQES</sequence>
<gene>
    <name evidence="1" type="ORF">L6164_013461</name>
</gene>
<proteinExistence type="predicted"/>
<dbReference type="Proteomes" id="UP000828941">
    <property type="component" value="Chromosome 6"/>
</dbReference>
<keyword evidence="2" id="KW-1185">Reference proteome</keyword>
<reference evidence="1 2" key="1">
    <citation type="journal article" date="2022" name="DNA Res.">
        <title>Chromosomal-level genome assembly of the orchid tree Bauhinia variegata (Leguminosae; Cercidoideae) supports the allotetraploid origin hypothesis of Bauhinia.</title>
        <authorList>
            <person name="Zhong Y."/>
            <person name="Chen Y."/>
            <person name="Zheng D."/>
            <person name="Pang J."/>
            <person name="Liu Y."/>
            <person name="Luo S."/>
            <person name="Meng S."/>
            <person name="Qian L."/>
            <person name="Wei D."/>
            <person name="Dai S."/>
            <person name="Zhou R."/>
        </authorList>
    </citation>
    <scope>NUCLEOTIDE SEQUENCE [LARGE SCALE GENOMIC DNA]</scope>
    <source>
        <strain evidence="1">BV-YZ2020</strain>
    </source>
</reference>
<evidence type="ECO:0000313" key="1">
    <source>
        <dbReference type="EMBL" id="KAI4334749.1"/>
    </source>
</evidence>
<protein>
    <submittedName>
        <fullName evidence="1">Uncharacterized protein</fullName>
    </submittedName>
</protein>
<comment type="caution">
    <text evidence="1">The sequence shown here is derived from an EMBL/GenBank/DDBJ whole genome shotgun (WGS) entry which is preliminary data.</text>
</comment>
<organism evidence="1 2">
    <name type="scientific">Bauhinia variegata</name>
    <name type="common">Purple orchid tree</name>
    <name type="synonym">Phanera variegata</name>
    <dbReference type="NCBI Taxonomy" id="167791"/>
    <lineage>
        <taxon>Eukaryota</taxon>
        <taxon>Viridiplantae</taxon>
        <taxon>Streptophyta</taxon>
        <taxon>Embryophyta</taxon>
        <taxon>Tracheophyta</taxon>
        <taxon>Spermatophyta</taxon>
        <taxon>Magnoliopsida</taxon>
        <taxon>eudicotyledons</taxon>
        <taxon>Gunneridae</taxon>
        <taxon>Pentapetalae</taxon>
        <taxon>rosids</taxon>
        <taxon>fabids</taxon>
        <taxon>Fabales</taxon>
        <taxon>Fabaceae</taxon>
        <taxon>Cercidoideae</taxon>
        <taxon>Cercideae</taxon>
        <taxon>Bauhiniinae</taxon>
        <taxon>Bauhinia</taxon>
    </lineage>
</organism>
<accession>A0ACB9NFY9</accession>
<name>A0ACB9NFY9_BAUVA</name>